<dbReference type="PANTHER" id="PTHR34183">
    <property type="entry name" value="ENDOLYTIC PEPTIDOGLYCAN TRANSGLYCOSYLASE RLPA"/>
    <property type="match status" value="1"/>
</dbReference>
<dbReference type="Pfam" id="PF03330">
    <property type="entry name" value="DPBB_1"/>
    <property type="match status" value="1"/>
</dbReference>
<feature type="domain" description="SPOR" evidence="8">
    <location>
        <begin position="165"/>
        <end position="240"/>
    </location>
</feature>
<keyword evidence="3 4" id="KW-0961">Cell wall biogenesis/degradation</keyword>
<keyword evidence="4" id="KW-0564">Palmitate</keyword>
<dbReference type="Gene3D" id="2.40.40.10">
    <property type="entry name" value="RlpA-like domain"/>
    <property type="match status" value="1"/>
</dbReference>
<dbReference type="InterPro" id="IPR036908">
    <property type="entry name" value="RlpA-like_sf"/>
</dbReference>
<dbReference type="PROSITE" id="PS51257">
    <property type="entry name" value="PROKAR_LIPOPROTEIN"/>
    <property type="match status" value="1"/>
</dbReference>
<dbReference type="InParanoid" id="D4H1B3"/>
<feature type="domain" description="NEAT" evidence="7">
    <location>
        <begin position="166"/>
        <end position="240"/>
    </location>
</feature>
<evidence type="ECO:0000256" key="4">
    <source>
        <dbReference type="HAMAP-Rule" id="MF_02071"/>
    </source>
</evidence>
<evidence type="ECO:0000256" key="6">
    <source>
        <dbReference type="SAM" id="SignalP"/>
    </source>
</evidence>
<dbReference type="RefSeq" id="WP_013009409.1">
    <property type="nucleotide sequence ID" value="NC_013943.1"/>
</dbReference>
<dbReference type="NCBIfam" id="TIGR00413">
    <property type="entry name" value="rlpA"/>
    <property type="match status" value="1"/>
</dbReference>
<dbReference type="HAMAP" id="MF_02071">
    <property type="entry name" value="RlpA"/>
    <property type="match status" value="1"/>
</dbReference>
<feature type="signal peptide" evidence="6">
    <location>
        <begin position="1"/>
        <end position="23"/>
    </location>
</feature>
<evidence type="ECO:0000313" key="9">
    <source>
        <dbReference type="EMBL" id="ADD66861.1"/>
    </source>
</evidence>
<dbReference type="GO" id="GO:0042834">
    <property type="term" value="F:peptidoglycan binding"/>
    <property type="evidence" value="ECO:0007669"/>
    <property type="project" value="InterPro"/>
</dbReference>
<dbReference type="Gene3D" id="3.30.70.1070">
    <property type="entry name" value="Sporulation related repeat"/>
    <property type="match status" value="1"/>
</dbReference>
<dbReference type="EMBL" id="CP001968">
    <property type="protein sequence ID" value="ADD66861.1"/>
    <property type="molecule type" value="Genomic_DNA"/>
</dbReference>
<keyword evidence="1 6" id="KW-0732">Signal</keyword>
<dbReference type="InterPro" id="IPR036680">
    <property type="entry name" value="SPOR-like_sf"/>
</dbReference>
<evidence type="ECO:0000256" key="3">
    <source>
        <dbReference type="ARBA" id="ARBA00023316"/>
    </source>
</evidence>
<dbReference type="KEGG" id="dap:Dacet_0055"/>
<dbReference type="PANTHER" id="PTHR34183:SF1">
    <property type="entry name" value="ENDOLYTIC PEPTIDOGLYCAN TRANSGLYCOSYLASE RLPA"/>
    <property type="match status" value="1"/>
</dbReference>
<keyword evidence="10" id="KW-1185">Reference proteome</keyword>
<dbReference type="SUPFAM" id="SSF110997">
    <property type="entry name" value="Sporulation related repeat"/>
    <property type="match status" value="1"/>
</dbReference>
<evidence type="ECO:0000256" key="5">
    <source>
        <dbReference type="RuleBase" id="RU003495"/>
    </source>
</evidence>
<dbReference type="PaxDb" id="522772-Dacet_0055"/>
<dbReference type="InterPro" id="IPR007730">
    <property type="entry name" value="SPOR-like_dom"/>
</dbReference>
<dbReference type="InterPro" id="IPR012997">
    <property type="entry name" value="RplA"/>
</dbReference>
<gene>
    <name evidence="4" type="primary">rlpA</name>
    <name evidence="9" type="ordered locus">Dacet_0055</name>
</gene>
<dbReference type="PROSITE" id="PS50978">
    <property type="entry name" value="NEAT"/>
    <property type="match status" value="1"/>
</dbReference>
<dbReference type="PROSITE" id="PS51724">
    <property type="entry name" value="SPOR"/>
    <property type="match status" value="1"/>
</dbReference>
<dbReference type="HOGENOM" id="CLU_042923_3_4_0"/>
<dbReference type="Proteomes" id="UP000002012">
    <property type="component" value="Chromosome"/>
</dbReference>
<comment type="similarity">
    <text evidence="4 5">Belongs to the RlpA family.</text>
</comment>
<dbReference type="GO" id="GO:0005886">
    <property type="term" value="C:plasma membrane"/>
    <property type="evidence" value="ECO:0007669"/>
    <property type="project" value="UniProtKB-SubCell"/>
</dbReference>
<dbReference type="InterPro" id="IPR006635">
    <property type="entry name" value="NEAT_dom"/>
</dbReference>
<dbReference type="CDD" id="cd22268">
    <property type="entry name" value="DPBB_RlpA-like"/>
    <property type="match status" value="1"/>
</dbReference>
<accession>D4H1B3</accession>
<sequence precursor="true">MKTSRLISLCLFFLAACTSTSHSEYSRGTYGYKVPEGAVMSGAVFDRPYTVRGITYYRLKSVKSFNQTGLASWYGRQEHGKLTASGERYNMYAMTAAHKQLPLGSKVLVRCMETNREVIVTINDRGPHVPGRVIDLSYTGAAKLGIVDKGLTKVTLELLNGEETEPADGHFSVQLASFSMKANARELADRFRNSKVVAAYVNGRQYFRVKVTGFASRGAAENYKSRVSGQYPGALVIAED</sequence>
<dbReference type="GO" id="GO:0008932">
    <property type="term" value="F:lytic endotransglycosylase activity"/>
    <property type="evidence" value="ECO:0007669"/>
    <property type="project" value="UniProtKB-UniRule"/>
</dbReference>
<name>D4H1B3_DENA2</name>
<dbReference type="EC" id="4.2.2.-" evidence="4"/>
<keyword evidence="4" id="KW-0472">Membrane</keyword>
<organism evidence="9 10">
    <name type="scientific">Denitrovibrio acetiphilus (strain DSM 12809 / NBRC 114555 / N2460)</name>
    <dbReference type="NCBI Taxonomy" id="522772"/>
    <lineage>
        <taxon>Bacteria</taxon>
        <taxon>Pseudomonadati</taxon>
        <taxon>Deferribacterota</taxon>
        <taxon>Deferribacteres</taxon>
        <taxon>Deferribacterales</taxon>
        <taxon>Geovibrionaceae</taxon>
        <taxon>Denitrovibrio</taxon>
    </lineage>
</organism>
<evidence type="ECO:0000259" key="7">
    <source>
        <dbReference type="PROSITE" id="PS50978"/>
    </source>
</evidence>
<dbReference type="GO" id="GO:0000270">
    <property type="term" value="P:peptidoglycan metabolic process"/>
    <property type="evidence" value="ECO:0007669"/>
    <property type="project" value="UniProtKB-UniRule"/>
</dbReference>
<protein>
    <recommendedName>
        <fullName evidence="4">Probable endolytic peptidoglycan transglycosylase RlpA</fullName>
        <ecNumber evidence="4">4.2.2.-</ecNumber>
    </recommendedName>
</protein>
<comment type="subcellular location">
    <subcellularLocation>
        <location evidence="4">Cell membrane</location>
        <topology evidence="4">Lipid-anchor</topology>
    </subcellularLocation>
</comment>
<dbReference type="eggNOG" id="COG0797">
    <property type="taxonomic scope" value="Bacteria"/>
</dbReference>
<dbReference type="GO" id="GO:0071555">
    <property type="term" value="P:cell wall organization"/>
    <property type="evidence" value="ECO:0007669"/>
    <property type="project" value="UniProtKB-KW"/>
</dbReference>
<evidence type="ECO:0000256" key="1">
    <source>
        <dbReference type="ARBA" id="ARBA00022729"/>
    </source>
</evidence>
<keyword evidence="4 9" id="KW-0449">Lipoprotein</keyword>
<dbReference type="STRING" id="522772.Dacet_0055"/>
<evidence type="ECO:0000313" key="10">
    <source>
        <dbReference type="Proteomes" id="UP000002012"/>
    </source>
</evidence>
<dbReference type="InterPro" id="IPR034718">
    <property type="entry name" value="RlpA"/>
</dbReference>
<comment type="function">
    <text evidence="4">Lytic transglycosylase with a strong preference for naked glycan strands that lack stem peptides.</text>
</comment>
<dbReference type="InterPro" id="IPR009009">
    <property type="entry name" value="RlpA-like_DPBB"/>
</dbReference>
<dbReference type="SUPFAM" id="SSF50685">
    <property type="entry name" value="Barwin-like endoglucanases"/>
    <property type="match status" value="1"/>
</dbReference>
<feature type="chain" id="PRO_5009991186" description="Probable endolytic peptidoglycan transglycosylase RlpA" evidence="6">
    <location>
        <begin position="24"/>
        <end position="240"/>
    </location>
</feature>
<proteinExistence type="inferred from homology"/>
<reference evidence="9 10" key="1">
    <citation type="journal article" date="2010" name="Stand. Genomic Sci.">
        <title>Complete genome sequence of Denitrovibrio acetiphilus type strain (N2460).</title>
        <authorList>
            <person name="Kiss H."/>
            <person name="Lang E."/>
            <person name="Lapidus A."/>
            <person name="Copeland A."/>
            <person name="Nolan M."/>
            <person name="Glavina Del Rio T."/>
            <person name="Chen F."/>
            <person name="Lucas S."/>
            <person name="Tice H."/>
            <person name="Cheng J.F."/>
            <person name="Han C."/>
            <person name="Goodwin L."/>
            <person name="Pitluck S."/>
            <person name="Liolios K."/>
            <person name="Pati A."/>
            <person name="Ivanova N."/>
            <person name="Mavromatis K."/>
            <person name="Chen A."/>
            <person name="Palaniappan K."/>
            <person name="Land M."/>
            <person name="Hauser L."/>
            <person name="Chang Y.J."/>
            <person name="Jeffries C.D."/>
            <person name="Detter J.C."/>
            <person name="Brettin T."/>
            <person name="Spring S."/>
            <person name="Rohde M."/>
            <person name="Goker M."/>
            <person name="Woyke T."/>
            <person name="Bristow J."/>
            <person name="Eisen J.A."/>
            <person name="Markowitz V."/>
            <person name="Hugenholtz P."/>
            <person name="Kyrpides N.C."/>
            <person name="Klenk H.P."/>
        </authorList>
    </citation>
    <scope>NUCLEOTIDE SEQUENCE [LARGE SCALE GENOMIC DNA]</scope>
    <source>
        <strain evidence="10">DSM 12809 / NBRC 114555 / N2460</strain>
    </source>
</reference>
<evidence type="ECO:0000259" key="8">
    <source>
        <dbReference type="PROSITE" id="PS51724"/>
    </source>
</evidence>
<dbReference type="AlphaFoldDB" id="D4H1B3"/>
<keyword evidence="4" id="KW-1003">Cell membrane</keyword>
<keyword evidence="2 4" id="KW-0456">Lyase</keyword>
<evidence type="ECO:0000256" key="2">
    <source>
        <dbReference type="ARBA" id="ARBA00023239"/>
    </source>
</evidence>
<dbReference type="Pfam" id="PF05036">
    <property type="entry name" value="SPOR"/>
    <property type="match status" value="1"/>
</dbReference>